<organism evidence="3 4">
    <name type="scientific">Micromonospora echinospora</name>
    <name type="common">Micromonospora purpurea</name>
    <dbReference type="NCBI Taxonomy" id="1877"/>
    <lineage>
        <taxon>Bacteria</taxon>
        <taxon>Bacillati</taxon>
        <taxon>Actinomycetota</taxon>
        <taxon>Actinomycetes</taxon>
        <taxon>Micromonosporales</taxon>
        <taxon>Micromonosporaceae</taxon>
        <taxon>Micromonospora</taxon>
    </lineage>
</organism>
<feature type="transmembrane region" description="Helical" evidence="2">
    <location>
        <begin position="123"/>
        <end position="148"/>
    </location>
</feature>
<evidence type="ECO:0000256" key="2">
    <source>
        <dbReference type="SAM" id="Phobius"/>
    </source>
</evidence>
<proteinExistence type="predicted"/>
<gene>
    <name evidence="3" type="ORF">GA0070618_4761</name>
</gene>
<feature type="transmembrane region" description="Helical" evidence="2">
    <location>
        <begin position="286"/>
        <end position="305"/>
    </location>
</feature>
<dbReference type="Proteomes" id="UP000198253">
    <property type="component" value="Chromosome I"/>
</dbReference>
<keyword evidence="2" id="KW-0472">Membrane</keyword>
<protein>
    <submittedName>
        <fullName evidence="3">Uncharacterized protein</fullName>
    </submittedName>
</protein>
<evidence type="ECO:0000313" key="4">
    <source>
        <dbReference type="Proteomes" id="UP000198253"/>
    </source>
</evidence>
<feature type="transmembrane region" description="Helical" evidence="2">
    <location>
        <begin position="203"/>
        <end position="226"/>
    </location>
</feature>
<accession>A0A1C4Z4C3</accession>
<dbReference type="InParanoid" id="A0A1C4Z4C3"/>
<feature type="region of interest" description="Disordered" evidence="1">
    <location>
        <begin position="1"/>
        <end position="27"/>
    </location>
</feature>
<feature type="transmembrane region" description="Helical" evidence="2">
    <location>
        <begin position="233"/>
        <end position="250"/>
    </location>
</feature>
<reference evidence="4" key="1">
    <citation type="submission" date="2016-06" db="EMBL/GenBank/DDBJ databases">
        <authorList>
            <person name="Varghese N."/>
            <person name="Submissions Spin"/>
        </authorList>
    </citation>
    <scope>NUCLEOTIDE SEQUENCE [LARGE SCALE GENOMIC DNA]</scope>
    <source>
        <strain evidence="4">DSM 43816</strain>
    </source>
</reference>
<keyword evidence="4" id="KW-1185">Reference proteome</keyword>
<name>A0A1C4Z4C3_MICEC</name>
<evidence type="ECO:0000313" key="3">
    <source>
        <dbReference type="EMBL" id="SCF27835.1"/>
    </source>
</evidence>
<feature type="transmembrane region" description="Helical" evidence="2">
    <location>
        <begin position="38"/>
        <end position="56"/>
    </location>
</feature>
<keyword evidence="2" id="KW-1133">Transmembrane helix</keyword>
<sequence length="324" mass="33491">MLNVCARPGKGDPGQRAAMRSSGEHRDRMRTVRSGKPLLVAVAVCAVAHAAGILVADPLWRYAEVLSLALLLAYAVVSGLPQPRWAVPAALTALLVDAVRTMPADPDTGPYGWQILRPGPTDVDIWAGFESGLMLCWASSIVVVVLLAVRHRAGWRRRTVGVAAVAATLVVGYAVVRVVGIWLATRAEQRPYAGGADVADDRVAAVGLAVLPAVALGVTALALATALARHGRWLASAGAVLLALVALPHLDASIGAVPLPLHAGEVRSAAFAWPAYAPSLSMPHPVAALTAAVELTAYLLLVAGLTGARRPTDAAPVEPAGSRP</sequence>
<evidence type="ECO:0000256" key="1">
    <source>
        <dbReference type="SAM" id="MobiDB-lite"/>
    </source>
</evidence>
<keyword evidence="2" id="KW-0812">Transmembrane</keyword>
<feature type="transmembrane region" description="Helical" evidence="2">
    <location>
        <begin position="160"/>
        <end position="183"/>
    </location>
</feature>
<dbReference type="AlphaFoldDB" id="A0A1C4Z4C3"/>
<dbReference type="EMBL" id="LT607413">
    <property type="protein sequence ID" value="SCF27835.1"/>
    <property type="molecule type" value="Genomic_DNA"/>
</dbReference>